<feature type="compositionally biased region" description="Low complexity" evidence="1">
    <location>
        <begin position="25"/>
        <end position="43"/>
    </location>
</feature>
<accession>A0ABD6E902</accession>
<dbReference type="AlphaFoldDB" id="A0ABD6E902"/>
<name>A0ABD6E902_9BILA</name>
<dbReference type="Gene3D" id="3.90.70.80">
    <property type="match status" value="1"/>
</dbReference>
<organism evidence="3 4">
    <name type="scientific">Gnathostoma spinigerum</name>
    <dbReference type="NCBI Taxonomy" id="75299"/>
    <lineage>
        <taxon>Eukaryota</taxon>
        <taxon>Metazoa</taxon>
        <taxon>Ecdysozoa</taxon>
        <taxon>Nematoda</taxon>
        <taxon>Chromadorea</taxon>
        <taxon>Rhabditida</taxon>
        <taxon>Spirurina</taxon>
        <taxon>Gnathostomatomorpha</taxon>
        <taxon>Gnathostomatoidea</taxon>
        <taxon>Gnathostomatidae</taxon>
        <taxon>Gnathostoma</taxon>
    </lineage>
</organism>
<dbReference type="Pfam" id="PF02338">
    <property type="entry name" value="OTU"/>
    <property type="match status" value="1"/>
</dbReference>
<dbReference type="SUPFAM" id="SSF54001">
    <property type="entry name" value="Cysteine proteinases"/>
    <property type="match status" value="1"/>
</dbReference>
<dbReference type="InterPro" id="IPR003323">
    <property type="entry name" value="OTU_dom"/>
</dbReference>
<gene>
    <name evidence="3" type="ORF">AB6A40_003259</name>
</gene>
<feature type="region of interest" description="Disordered" evidence="1">
    <location>
        <begin position="379"/>
        <end position="416"/>
    </location>
</feature>
<dbReference type="InterPro" id="IPR038765">
    <property type="entry name" value="Papain-like_cys_pep_sf"/>
</dbReference>
<proteinExistence type="predicted"/>
<feature type="region of interest" description="Disordered" evidence="1">
    <location>
        <begin position="18"/>
        <end position="48"/>
    </location>
</feature>
<dbReference type="CDD" id="cd22770">
    <property type="entry name" value="OTU_OTUD3"/>
    <property type="match status" value="1"/>
</dbReference>
<dbReference type="PANTHER" id="PTHR12419:SF7">
    <property type="entry name" value="OTU DOMAIN-CONTAINING PROTEIN 3"/>
    <property type="match status" value="1"/>
</dbReference>
<evidence type="ECO:0000259" key="2">
    <source>
        <dbReference type="PROSITE" id="PS50802"/>
    </source>
</evidence>
<keyword evidence="4" id="KW-1185">Reference proteome</keyword>
<dbReference type="Proteomes" id="UP001608902">
    <property type="component" value="Unassembled WGS sequence"/>
</dbReference>
<dbReference type="InterPro" id="IPR050704">
    <property type="entry name" value="Peptidase_C85-like"/>
</dbReference>
<comment type="caution">
    <text evidence="3">The sequence shown here is derived from an EMBL/GenBank/DDBJ whole genome shotgun (WGS) entry which is preliminary data.</text>
</comment>
<feature type="compositionally biased region" description="Basic residues" evidence="1">
    <location>
        <begin position="397"/>
        <end position="407"/>
    </location>
</feature>
<evidence type="ECO:0000313" key="4">
    <source>
        <dbReference type="Proteomes" id="UP001608902"/>
    </source>
</evidence>
<dbReference type="PANTHER" id="PTHR12419">
    <property type="entry name" value="OTU DOMAIN CONTAINING PROTEIN"/>
    <property type="match status" value="1"/>
</dbReference>
<dbReference type="PROSITE" id="PS50802">
    <property type="entry name" value="OTU"/>
    <property type="match status" value="1"/>
</dbReference>
<feature type="domain" description="OTU" evidence="2">
    <location>
        <begin position="72"/>
        <end position="194"/>
    </location>
</feature>
<sequence length="428" mass="47399">MARKKELTVNKEKSTLKNIKAGFEAKSTGGSSSGAKSRSPGRGEQAAASAGSSTYGVYDVGDLRAQLATLGLTLRDIPGDGNCLFRALGDQLDGHSMNHVKHRMDTVRYMIANRSHFEPFIDVPFDRYMDNLSQPGTYAGHEALVAFARLHGVNIIIHQLNSPLWQIEGTTKKGAAELHLSYHNGEHYSSVRHTGDFAKKPARVRILSQEPSTLPCCTPHNNSSVMQKPLTSHSSLLSTSQIAYHHTTSVISQPRTVPSQESAESEPCFPQNEDDFQALVEELMLRSGCEDSSLATETLIDHGYNLDSSVDYLLSLSLFFRPLKSDSQTCPAATFNVDDDDDDTQEIVSRRLACQIADIDVNESAKSRRIPRLSFSRFSRSRTSEKTKMPSSDGGKPHNRKTFHVGRQKSESQIHEESCDRNLRFLTL</sequence>
<evidence type="ECO:0000313" key="3">
    <source>
        <dbReference type="EMBL" id="MFH4976550.1"/>
    </source>
</evidence>
<dbReference type="EMBL" id="JBGFUD010001631">
    <property type="protein sequence ID" value="MFH4976550.1"/>
    <property type="molecule type" value="Genomic_DNA"/>
</dbReference>
<reference evidence="3 4" key="1">
    <citation type="submission" date="2024-08" db="EMBL/GenBank/DDBJ databases">
        <title>Gnathostoma spinigerum genome.</title>
        <authorList>
            <person name="Gonzalez-Bertolin B."/>
            <person name="Monzon S."/>
            <person name="Zaballos A."/>
            <person name="Jimenez P."/>
            <person name="Dekumyoy P."/>
            <person name="Varona S."/>
            <person name="Cuesta I."/>
            <person name="Sumanam S."/>
            <person name="Adisakwattana P."/>
            <person name="Gasser R.B."/>
            <person name="Hernandez-Gonzalez A."/>
            <person name="Young N.D."/>
            <person name="Perteguer M.J."/>
        </authorList>
    </citation>
    <scope>NUCLEOTIDE SEQUENCE [LARGE SCALE GENOMIC DNA]</scope>
    <source>
        <strain evidence="3">AL3</strain>
        <tissue evidence="3">Liver</tissue>
    </source>
</reference>
<evidence type="ECO:0000256" key="1">
    <source>
        <dbReference type="SAM" id="MobiDB-lite"/>
    </source>
</evidence>
<protein>
    <recommendedName>
        <fullName evidence="2">OTU domain-containing protein</fullName>
    </recommendedName>
</protein>